<evidence type="ECO:0000313" key="2">
    <source>
        <dbReference type="Proteomes" id="UP000198994"/>
    </source>
</evidence>
<dbReference type="RefSeq" id="WP_089961949.1">
    <property type="nucleotide sequence ID" value="NZ_FNAV01000012.1"/>
</dbReference>
<evidence type="ECO:0000313" key="1">
    <source>
        <dbReference type="EMBL" id="SDF10748.1"/>
    </source>
</evidence>
<dbReference type="STRING" id="282683.SAMN04488105_112168"/>
<protein>
    <submittedName>
        <fullName evidence="1">Uncharacterized protein</fullName>
    </submittedName>
</protein>
<dbReference type="Proteomes" id="UP000198994">
    <property type="component" value="Unassembled WGS sequence"/>
</dbReference>
<dbReference type="EMBL" id="FNAV01000012">
    <property type="protein sequence ID" value="SDF10748.1"/>
    <property type="molecule type" value="Genomic_DNA"/>
</dbReference>
<organism evidence="1 2">
    <name type="scientific">Salipiger thiooxidans</name>
    <dbReference type="NCBI Taxonomy" id="282683"/>
    <lineage>
        <taxon>Bacteria</taxon>
        <taxon>Pseudomonadati</taxon>
        <taxon>Pseudomonadota</taxon>
        <taxon>Alphaproteobacteria</taxon>
        <taxon>Rhodobacterales</taxon>
        <taxon>Roseobacteraceae</taxon>
        <taxon>Salipiger</taxon>
    </lineage>
</organism>
<dbReference type="AlphaFoldDB" id="A0A1G7IDU0"/>
<name>A0A1G7IDU0_9RHOB</name>
<proteinExistence type="predicted"/>
<keyword evidence="2" id="KW-1185">Reference proteome</keyword>
<reference evidence="2" key="1">
    <citation type="submission" date="2016-10" db="EMBL/GenBank/DDBJ databases">
        <authorList>
            <person name="Varghese N."/>
            <person name="Submissions S."/>
        </authorList>
    </citation>
    <scope>NUCLEOTIDE SEQUENCE [LARGE SCALE GENOMIC DNA]</scope>
    <source>
        <strain evidence="2">DSM 10146</strain>
    </source>
</reference>
<gene>
    <name evidence="1" type="ORF">SAMN04488105_112168</name>
</gene>
<sequence>MTEEDLVGAVRTILAAPKWPGIAKYNFSVVHWREGPRQHFVSTGWIASVLENPASLDSSSQTASSAARASLELGLTELDYSKLKLGAPGFDAALRAYALSTAGYFGETPQTSIDRVEGYLAEKGEQFAFWVHQSDYRYLSGDARLS</sequence>
<dbReference type="OrthoDB" id="10000497at2"/>
<accession>A0A1G7IDU0</accession>